<evidence type="ECO:0000313" key="3">
    <source>
        <dbReference type="Proteomes" id="UP001166293"/>
    </source>
</evidence>
<keyword evidence="1" id="KW-0732">Signal</keyword>
<feature type="chain" id="PRO_5046032669" evidence="1">
    <location>
        <begin position="29"/>
        <end position="69"/>
    </location>
</feature>
<dbReference type="Proteomes" id="UP001166293">
    <property type="component" value="Unassembled WGS sequence"/>
</dbReference>
<dbReference type="EMBL" id="JAHRWL010000002">
    <property type="protein sequence ID" value="MBV2360887.1"/>
    <property type="molecule type" value="Genomic_DNA"/>
</dbReference>
<accession>A0ABS6NB32</accession>
<comment type="caution">
    <text evidence="2">The sequence shown here is derived from an EMBL/GenBank/DDBJ whole genome shotgun (WGS) entry which is preliminary data.</text>
</comment>
<name>A0ABS6NB32_9RHOB</name>
<evidence type="ECO:0000313" key="2">
    <source>
        <dbReference type="EMBL" id="MBV2360887.1"/>
    </source>
</evidence>
<dbReference type="RefSeq" id="WP_217779234.1">
    <property type="nucleotide sequence ID" value="NZ_JAHRWL010000002.1"/>
</dbReference>
<protein>
    <submittedName>
        <fullName evidence="2">Uncharacterized protein</fullName>
    </submittedName>
</protein>
<reference evidence="2" key="1">
    <citation type="submission" date="2021-06" db="EMBL/GenBank/DDBJ databases">
        <title>Thalassococcus sp. CAU 1522 isolated from sea sand, Republic of Korea.</title>
        <authorList>
            <person name="Kim W."/>
        </authorList>
    </citation>
    <scope>NUCLEOTIDE SEQUENCE</scope>
    <source>
        <strain evidence="2">CAU 1522</strain>
    </source>
</reference>
<sequence>MKSNVFYRDFTLCKAALLAGLIGAAALMGEMPHPSQDHVDIEPAEARIVPVKLLIFWKDCDETETGVTL</sequence>
<evidence type="ECO:0000256" key="1">
    <source>
        <dbReference type="SAM" id="SignalP"/>
    </source>
</evidence>
<feature type="signal peptide" evidence="1">
    <location>
        <begin position="1"/>
        <end position="28"/>
    </location>
</feature>
<gene>
    <name evidence="2" type="ORF">KUH32_14055</name>
</gene>
<organism evidence="2 3">
    <name type="scientific">Thalassococcus arenae</name>
    <dbReference type="NCBI Taxonomy" id="2851652"/>
    <lineage>
        <taxon>Bacteria</taxon>
        <taxon>Pseudomonadati</taxon>
        <taxon>Pseudomonadota</taxon>
        <taxon>Alphaproteobacteria</taxon>
        <taxon>Rhodobacterales</taxon>
        <taxon>Roseobacteraceae</taxon>
        <taxon>Thalassococcus</taxon>
    </lineage>
</organism>
<proteinExistence type="predicted"/>
<keyword evidence="3" id="KW-1185">Reference proteome</keyword>